<protein>
    <submittedName>
        <fullName evidence="3">Methyl-accepting chemotaxis protein</fullName>
    </submittedName>
</protein>
<dbReference type="EMBL" id="CP009518">
    <property type="protein sequence ID" value="AKB85401.1"/>
    <property type="molecule type" value="Genomic_DNA"/>
</dbReference>
<evidence type="ECO:0000256" key="1">
    <source>
        <dbReference type="SAM" id="Phobius"/>
    </source>
</evidence>
<proteinExistence type="predicted"/>
<feature type="domain" description="Cache 3/Cache 2 fusion" evidence="2">
    <location>
        <begin position="214"/>
        <end position="316"/>
    </location>
</feature>
<name>A0A0E3SRA4_METMT</name>
<dbReference type="CDD" id="cd12913">
    <property type="entry name" value="PDC1_MCP_like"/>
    <property type="match status" value="1"/>
</dbReference>
<sequence length="712" mass="80590">MHNQSDIHHKKMISAISLIILIASFVLVINFGYDLVYGTDQILESSIDSAQLEAQNSAEQISSTLIVLSDISQSIAAELSSGELKEEHIEDRLFEDINSNPEIFGVGVAYKKGAYKKYDESSQNDLLYAPTYSRKNGDPQLFQASYDYTVRYNESDNGPNTEWYHRALIEGGGFNDPYFGSRSNKYIIEYSIPFTTAYADQKELSPAGVVYASYSLEGVRNNIASLESGNTGYGFIVSKDGNVISHPIKNYVGKSVDEISGTDEVFKELTSSISHDTINTVYEAQSGNKLWVFYEEIPGTEWILGVVLKDEEISNQMSQEQYNKKIYLSLAMAVFLASISIIGFTRNGITSRSLWKIAIIISVLCLIEMGFIWNLAMTKPISENMDDIIIYDESGLESSLEKIYVSEMGDLNNEYVDSVIKVPTGIFVQSIEFSTGNDVIITGYVWQKHIEGVNDDHVHGVIFPESESTSIDKAYETEDVTGWYFTTTLREQFDYMTYPFDVENVWIKLWSDSFENNVILVPDLESYESLDPESNPGLEKDLVLEGWEAKESYFSYRVNDYDSNFGIDGYNHQGNPDLYFNMELKRDVITPFITYMIPLLLIALLIFIALFTEVKVDTDPSEILKYSASLMLILMVAHVSLRDSLTASGIIYIEYFYIIMYLVVLGISLNALLFASDKKIPIIDYENNIIAKIIYWPVIMTLVLMVTIKTFY</sequence>
<keyword evidence="1" id="KW-1133">Transmembrane helix</keyword>
<evidence type="ECO:0000313" key="4">
    <source>
        <dbReference type="Proteomes" id="UP000033048"/>
    </source>
</evidence>
<dbReference type="InterPro" id="IPR033462">
    <property type="entry name" value="Cache_3-Cache_2"/>
</dbReference>
<dbReference type="CDD" id="cd12912">
    <property type="entry name" value="PDC2_MCP_like"/>
    <property type="match status" value="1"/>
</dbReference>
<dbReference type="KEGG" id="mmet:MCMEM_1348"/>
<dbReference type="Gene3D" id="3.30.450.20">
    <property type="entry name" value="PAS domain"/>
    <property type="match status" value="2"/>
</dbReference>
<feature type="transmembrane region" description="Helical" evidence="1">
    <location>
        <begin position="326"/>
        <end position="345"/>
    </location>
</feature>
<dbReference type="AlphaFoldDB" id="A0A0E3SRA4"/>
<dbReference type="OrthoDB" id="342253at2157"/>
<dbReference type="HOGENOM" id="CLU_395681_0_0_2"/>
<gene>
    <name evidence="3" type="ORF">MCMEM_1348</name>
</gene>
<feature type="transmembrane region" description="Helical" evidence="1">
    <location>
        <begin position="653"/>
        <end position="673"/>
    </location>
</feature>
<feature type="transmembrane region" description="Helical" evidence="1">
    <location>
        <begin position="623"/>
        <end position="641"/>
    </location>
</feature>
<evidence type="ECO:0000259" key="2">
    <source>
        <dbReference type="Pfam" id="PF17201"/>
    </source>
</evidence>
<keyword evidence="1" id="KW-0812">Transmembrane</keyword>
<feature type="transmembrane region" description="Helical" evidence="1">
    <location>
        <begin position="357"/>
        <end position="376"/>
    </location>
</feature>
<feature type="transmembrane region" description="Helical" evidence="1">
    <location>
        <begin position="12"/>
        <end position="33"/>
    </location>
</feature>
<dbReference type="Pfam" id="PF17201">
    <property type="entry name" value="Cache_3-Cache_2"/>
    <property type="match status" value="1"/>
</dbReference>
<organism evidence="3 4">
    <name type="scientific">Methanococcoides methylutens MM1</name>
    <dbReference type="NCBI Taxonomy" id="1434104"/>
    <lineage>
        <taxon>Archaea</taxon>
        <taxon>Methanobacteriati</taxon>
        <taxon>Methanobacteriota</taxon>
        <taxon>Stenosarchaea group</taxon>
        <taxon>Methanomicrobia</taxon>
        <taxon>Methanosarcinales</taxon>
        <taxon>Methanosarcinaceae</taxon>
        <taxon>Methanococcoides</taxon>
    </lineage>
</organism>
<dbReference type="RefSeq" id="WP_197072180.1">
    <property type="nucleotide sequence ID" value="NZ_CP009518.1"/>
</dbReference>
<accession>A0A0E3SRA4</accession>
<keyword evidence="4" id="KW-1185">Reference proteome</keyword>
<dbReference type="GeneID" id="24893892"/>
<feature type="transmembrane region" description="Helical" evidence="1">
    <location>
        <begin position="693"/>
        <end position="711"/>
    </location>
</feature>
<keyword evidence="1" id="KW-0472">Membrane</keyword>
<feature type="transmembrane region" description="Helical" evidence="1">
    <location>
        <begin position="592"/>
        <end position="611"/>
    </location>
</feature>
<reference evidence="3 4" key="1">
    <citation type="submission" date="2014-07" db="EMBL/GenBank/DDBJ databases">
        <title>Methanogenic archaea and the global carbon cycle.</title>
        <authorList>
            <person name="Henriksen J.R."/>
            <person name="Luke J."/>
            <person name="Reinhart S."/>
            <person name="Benedict M.N."/>
            <person name="Youngblut N.D."/>
            <person name="Metcalf M.E."/>
            <person name="Whitaker R.J."/>
            <person name="Metcalf W.W."/>
        </authorList>
    </citation>
    <scope>NUCLEOTIDE SEQUENCE [LARGE SCALE GENOMIC DNA]</scope>
    <source>
        <strain evidence="3 4">MM1</strain>
    </source>
</reference>
<evidence type="ECO:0000313" key="3">
    <source>
        <dbReference type="EMBL" id="AKB85401.1"/>
    </source>
</evidence>
<dbReference type="Proteomes" id="UP000033048">
    <property type="component" value="Chromosome"/>
</dbReference>